<evidence type="ECO:0000313" key="7">
    <source>
        <dbReference type="Proteomes" id="UP000185490"/>
    </source>
</evidence>
<protein>
    <recommendedName>
        <fullName evidence="5">Cobalt-precorrin-5B C(1)-methyltransferase</fullName>
        <ecNumber evidence="5">2.1.1.195</ecNumber>
    </recommendedName>
    <alternativeName>
        <fullName evidence="5">Cobalt-precorrin-6A synthase</fullName>
    </alternativeName>
</protein>
<comment type="function">
    <text evidence="5">Catalyzes the methylation of C-1 in cobalt-precorrin-5B to form cobalt-precorrin-6A.</text>
</comment>
<keyword evidence="4 5" id="KW-0949">S-adenosyl-L-methionine</keyword>
<dbReference type="Proteomes" id="UP000185490">
    <property type="component" value="Chromosome"/>
</dbReference>
<organism evidence="6 7">
    <name type="scientific">Thermosipho melanesiensis</name>
    <dbReference type="NCBI Taxonomy" id="46541"/>
    <lineage>
        <taxon>Bacteria</taxon>
        <taxon>Thermotogati</taxon>
        <taxon>Thermotogota</taxon>
        <taxon>Thermotogae</taxon>
        <taxon>Thermotogales</taxon>
        <taxon>Fervidobacteriaceae</taxon>
        <taxon>Thermosipho</taxon>
    </lineage>
</organism>
<dbReference type="SUPFAM" id="SSF111342">
    <property type="entry name" value="CbiD-like"/>
    <property type="match status" value="1"/>
</dbReference>
<dbReference type="HAMAP" id="MF_00787">
    <property type="entry name" value="CbiD"/>
    <property type="match status" value="1"/>
</dbReference>
<dbReference type="InterPro" id="IPR002748">
    <property type="entry name" value="CbiD"/>
</dbReference>
<evidence type="ECO:0000256" key="4">
    <source>
        <dbReference type="ARBA" id="ARBA00022691"/>
    </source>
</evidence>
<keyword evidence="3 5" id="KW-0808">Transferase</keyword>
<gene>
    <name evidence="5" type="primary">cbiD</name>
    <name evidence="6" type="ORF">BW47_03785</name>
</gene>
<dbReference type="Pfam" id="PF01888">
    <property type="entry name" value="CbiD"/>
    <property type="match status" value="1"/>
</dbReference>
<proteinExistence type="inferred from homology"/>
<comment type="catalytic activity">
    <reaction evidence="5">
        <text>Co-precorrin-5B + S-adenosyl-L-methionine = Co-precorrin-6A + S-adenosyl-L-homocysteine</text>
        <dbReference type="Rhea" id="RHEA:26285"/>
        <dbReference type="ChEBI" id="CHEBI:57856"/>
        <dbReference type="ChEBI" id="CHEBI:59789"/>
        <dbReference type="ChEBI" id="CHEBI:60063"/>
        <dbReference type="ChEBI" id="CHEBI:60064"/>
        <dbReference type="EC" id="2.1.1.195"/>
    </reaction>
</comment>
<name>A0ABM6GE85_9BACT</name>
<evidence type="ECO:0000256" key="1">
    <source>
        <dbReference type="ARBA" id="ARBA00022573"/>
    </source>
</evidence>
<keyword evidence="2 5" id="KW-0489">Methyltransferase</keyword>
<sequence>MNRYGYTTGSCAAAAAKAATYILFNKKIIKTIEIDTPAKIKLELNIFYIEKGNNYVICGIKKDAGDDPDVTHNMIIYAKVEESEKFLITGGEGIGIVTKKGLPVDVGNYAINPVPRKMIEREVKKVLPKEKNVKITIFAPEGVKIAKNTLNEKLGIINGISILGTTGIVEPLSKSAYKKTIELEIKMASAESKELCLVFGNYSKKYAKKNIPMVTMGNFVGFSLECAVKYEIKKVYLIGQIGKMIKVAGGIFNTHSHIADARNEIFTAYLSVNGYNSDILKQTLQANTTEEILEIVNDKKIFKFISQKIKKRCKEYIKGQLDVEVLIFSLKKGILFKTWSDSIDNHCGNRTR</sequence>
<evidence type="ECO:0000313" key="6">
    <source>
        <dbReference type="EMBL" id="APT73710.1"/>
    </source>
</evidence>
<dbReference type="InterPro" id="IPR036074">
    <property type="entry name" value="CbiD_sf"/>
</dbReference>
<evidence type="ECO:0000256" key="3">
    <source>
        <dbReference type="ARBA" id="ARBA00022679"/>
    </source>
</evidence>
<keyword evidence="7" id="KW-1185">Reference proteome</keyword>
<accession>A0ABM6GE85</accession>
<dbReference type="Gene3D" id="3.30.2110.10">
    <property type="entry name" value="CbiD-like"/>
    <property type="match status" value="1"/>
</dbReference>
<dbReference type="EMBL" id="CP007389">
    <property type="protein sequence ID" value="APT73710.1"/>
    <property type="molecule type" value="Genomic_DNA"/>
</dbReference>
<keyword evidence="1 5" id="KW-0169">Cobalamin biosynthesis</keyword>
<dbReference type="NCBIfam" id="TIGR00312">
    <property type="entry name" value="cbiD"/>
    <property type="match status" value="1"/>
</dbReference>
<evidence type="ECO:0000256" key="2">
    <source>
        <dbReference type="ARBA" id="ARBA00022603"/>
    </source>
</evidence>
<dbReference type="RefSeq" id="WP_012056923.1">
    <property type="nucleotide sequence ID" value="NZ_CP007389.1"/>
</dbReference>
<dbReference type="PANTHER" id="PTHR35863:SF1">
    <property type="entry name" value="COBALT-PRECORRIN-5B C(1)-METHYLTRANSFERASE"/>
    <property type="match status" value="1"/>
</dbReference>
<dbReference type="PIRSF" id="PIRSF026782">
    <property type="entry name" value="CbiD"/>
    <property type="match status" value="1"/>
</dbReference>
<dbReference type="PANTHER" id="PTHR35863">
    <property type="entry name" value="COBALT-PRECORRIN-5B C(1)-METHYLTRANSFERASE"/>
    <property type="match status" value="1"/>
</dbReference>
<dbReference type="EC" id="2.1.1.195" evidence="5"/>
<comment type="similarity">
    <text evidence="5">Belongs to the CbiD family.</text>
</comment>
<comment type="pathway">
    <text evidence="5">Cofactor biosynthesis; adenosylcobalamin biosynthesis; cob(II)yrinate a,c-diamide from sirohydrochlorin (anaerobic route): step 6/10.</text>
</comment>
<evidence type="ECO:0000256" key="5">
    <source>
        <dbReference type="HAMAP-Rule" id="MF_00787"/>
    </source>
</evidence>
<reference evidence="6 7" key="1">
    <citation type="submission" date="2014-02" db="EMBL/GenBank/DDBJ databases">
        <title>Diversity of Thermotogales isolates from hydrothermal vents.</title>
        <authorList>
            <person name="Haverkamp T.H.A."/>
            <person name="Lossouarn J."/>
            <person name="Geslin C."/>
            <person name="Nesbo C.L."/>
        </authorList>
    </citation>
    <scope>NUCLEOTIDE SEQUENCE [LARGE SCALE GENOMIC DNA]</scope>
    <source>
        <strain evidence="6 7">431</strain>
    </source>
</reference>